<dbReference type="Pfam" id="PF00149">
    <property type="entry name" value="Metallophos"/>
    <property type="match status" value="1"/>
</dbReference>
<accession>A0A194X8E0</accession>
<dbReference type="InterPro" id="IPR004843">
    <property type="entry name" value="Calcineurin-like_PHP"/>
</dbReference>
<dbReference type="EMBL" id="KQ947416">
    <property type="protein sequence ID" value="KUJ16438.1"/>
    <property type="molecule type" value="Genomic_DNA"/>
</dbReference>
<organism evidence="4 5">
    <name type="scientific">Mollisia scopiformis</name>
    <name type="common">Conifer needle endophyte fungus</name>
    <name type="synonym">Phialocephala scopiformis</name>
    <dbReference type="NCBI Taxonomy" id="149040"/>
    <lineage>
        <taxon>Eukaryota</taxon>
        <taxon>Fungi</taxon>
        <taxon>Dikarya</taxon>
        <taxon>Ascomycota</taxon>
        <taxon>Pezizomycotina</taxon>
        <taxon>Leotiomycetes</taxon>
        <taxon>Helotiales</taxon>
        <taxon>Mollisiaceae</taxon>
        <taxon>Mollisia</taxon>
    </lineage>
</organism>
<dbReference type="PANTHER" id="PTHR10161">
    <property type="entry name" value="TARTRATE-RESISTANT ACID PHOSPHATASE TYPE 5"/>
    <property type="match status" value="1"/>
</dbReference>
<gene>
    <name evidence="4" type="ORF">LY89DRAFT_719158</name>
</gene>
<sequence>MSVTGGLDGATTNVTSRTAPTGAEVLTVAVIGDYGWTGWIPSPDKFCFDVLPRLQAAGITVPNEVVNDCDPGDKQYITNATALQMDTSAYVGQICAMKNCSAFLSVGDNFYDSGVDFTTSGLLRFQAAWVDMYTQGVFKYAPWYQCLGNHDIVPGQPGVDFQTKVAPMYDDRWYFNTSLYYNPYTKACHNDTQTQIDFLSNTFAASNATWKFLQMHHPYRSAATNETDLGPLIEIVIQHQGIVMNGHDHCMGHFFSNNTNFILSGAAGYPQAGDCNNGTAPGPYALYLGANNLTGE</sequence>
<proteinExistence type="predicted"/>
<dbReference type="InterPro" id="IPR029052">
    <property type="entry name" value="Metallo-depent_PP-like"/>
</dbReference>
<evidence type="ECO:0000313" key="4">
    <source>
        <dbReference type="EMBL" id="KUJ16438.1"/>
    </source>
</evidence>
<dbReference type="Proteomes" id="UP000070700">
    <property type="component" value="Unassembled WGS sequence"/>
</dbReference>
<dbReference type="PANTHER" id="PTHR10161:SF14">
    <property type="entry name" value="TARTRATE-RESISTANT ACID PHOSPHATASE TYPE 5"/>
    <property type="match status" value="1"/>
</dbReference>
<evidence type="ECO:0000256" key="2">
    <source>
        <dbReference type="ARBA" id="ARBA00022801"/>
    </source>
</evidence>
<protein>
    <submittedName>
        <fullName evidence="4">Metallo-dependent phosphatase</fullName>
    </submittedName>
</protein>
<dbReference type="KEGG" id="psco:LY89DRAFT_719158"/>
<dbReference type="OrthoDB" id="411211at2759"/>
<dbReference type="RefSeq" id="XP_018070793.1">
    <property type="nucleotide sequence ID" value="XM_018218473.1"/>
</dbReference>
<dbReference type="InterPro" id="IPR051558">
    <property type="entry name" value="Metallophosphoesterase_PAP"/>
</dbReference>
<keyword evidence="1" id="KW-0732">Signal</keyword>
<dbReference type="SUPFAM" id="SSF56300">
    <property type="entry name" value="Metallo-dependent phosphatases"/>
    <property type="match status" value="1"/>
</dbReference>
<dbReference type="GO" id="GO:0016787">
    <property type="term" value="F:hydrolase activity"/>
    <property type="evidence" value="ECO:0007669"/>
    <property type="project" value="UniProtKB-KW"/>
</dbReference>
<name>A0A194X8E0_MOLSC</name>
<keyword evidence="2" id="KW-0378">Hydrolase</keyword>
<feature type="domain" description="Calcineurin-like phosphoesterase" evidence="3">
    <location>
        <begin position="91"/>
        <end position="250"/>
    </location>
</feature>
<evidence type="ECO:0000259" key="3">
    <source>
        <dbReference type="Pfam" id="PF00149"/>
    </source>
</evidence>
<evidence type="ECO:0000313" key="5">
    <source>
        <dbReference type="Proteomes" id="UP000070700"/>
    </source>
</evidence>
<dbReference type="AlphaFoldDB" id="A0A194X8E0"/>
<keyword evidence="5" id="KW-1185">Reference proteome</keyword>
<reference evidence="4 5" key="1">
    <citation type="submission" date="2015-10" db="EMBL/GenBank/DDBJ databases">
        <title>Full genome of DAOMC 229536 Phialocephala scopiformis, a fungal endophyte of spruce producing the potent anti-insectan compound rugulosin.</title>
        <authorList>
            <consortium name="DOE Joint Genome Institute"/>
            <person name="Walker A.K."/>
            <person name="Frasz S.L."/>
            <person name="Seifert K.A."/>
            <person name="Miller J.D."/>
            <person name="Mondo S.J."/>
            <person name="Labutti K."/>
            <person name="Lipzen A."/>
            <person name="Dockter R."/>
            <person name="Kennedy M."/>
            <person name="Grigoriev I.V."/>
            <person name="Spatafora J.W."/>
        </authorList>
    </citation>
    <scope>NUCLEOTIDE SEQUENCE [LARGE SCALE GENOMIC DNA]</scope>
    <source>
        <strain evidence="4 5">CBS 120377</strain>
    </source>
</reference>
<dbReference type="Gene3D" id="3.60.21.10">
    <property type="match status" value="2"/>
</dbReference>
<dbReference type="GeneID" id="28828199"/>
<dbReference type="STRING" id="149040.A0A194X8E0"/>
<evidence type="ECO:0000256" key="1">
    <source>
        <dbReference type="ARBA" id="ARBA00022729"/>
    </source>
</evidence>
<dbReference type="InParanoid" id="A0A194X8E0"/>